<dbReference type="RefSeq" id="WP_126943164.1">
    <property type="nucleotide sequence ID" value="NZ_LR861803.1"/>
</dbReference>
<evidence type="ECO:0000313" key="2">
    <source>
        <dbReference type="EMBL" id="CAD1796636.1"/>
    </source>
</evidence>
<dbReference type="EMBL" id="LR824641">
    <property type="protein sequence ID" value="CAD0340993.1"/>
    <property type="molecule type" value="Genomic_DNA"/>
</dbReference>
<dbReference type="Proteomes" id="UP000515493">
    <property type="component" value="Chromosome"/>
</dbReference>
<reference evidence="1 3" key="1">
    <citation type="submission" date="2020-07" db="EMBL/GenBank/DDBJ databases">
        <authorList>
            <person name="Teixeira M."/>
        </authorList>
    </citation>
    <scope>NUCLEOTIDE SEQUENCE</scope>
    <source>
        <strain evidence="2">1</strain>
        <strain evidence="1">Xanthomonas sp. CPBF 367</strain>
    </source>
</reference>
<dbReference type="GeneID" id="79391023"/>
<evidence type="ECO:0000313" key="1">
    <source>
        <dbReference type="EMBL" id="CAD0340993.1"/>
    </source>
</evidence>
<name>A0A8E4E9E2_9XANT</name>
<gene>
    <name evidence="1" type="ORF">XSP_003724</name>
</gene>
<accession>A0A8E4E9E2</accession>
<dbReference type="EMBL" id="LR861803">
    <property type="protein sequence ID" value="CAD1796636.1"/>
    <property type="molecule type" value="Genomic_DNA"/>
</dbReference>
<protein>
    <submittedName>
        <fullName evidence="1">Uncharacterized protein</fullName>
    </submittedName>
</protein>
<organism evidence="1">
    <name type="scientific">Xanthomonas euroxanthea</name>
    <dbReference type="NCBI Taxonomy" id="2259622"/>
    <lineage>
        <taxon>Bacteria</taxon>
        <taxon>Pseudomonadati</taxon>
        <taxon>Pseudomonadota</taxon>
        <taxon>Gammaproteobacteria</taxon>
        <taxon>Lysobacterales</taxon>
        <taxon>Lysobacteraceae</taxon>
        <taxon>Xanthomonas</taxon>
    </lineage>
</organism>
<dbReference type="KEGG" id="xeu:XSP_003724"/>
<evidence type="ECO:0000313" key="3">
    <source>
        <dbReference type="Proteomes" id="UP000515493"/>
    </source>
</evidence>
<sequence>MSMPLHAVVLVRAVPGMLRNRAKFPAKNALATLPGDAWQSGPQRAACGKRHLWTYASGTLIEITFQHMIFAGDADFVIFARFIALANC</sequence>
<dbReference type="AlphaFoldDB" id="A0A8E4E9E2"/>
<proteinExistence type="predicted"/>